<protein>
    <recommendedName>
        <fullName evidence="2">polyribonucleotide nucleotidyltransferase</fullName>
        <ecNumber evidence="2">2.7.7.8</ecNumber>
    </recommendedName>
    <alternativeName>
        <fullName evidence="7">Polynucleotide phosphorylase 1</fullName>
    </alternativeName>
</protein>
<dbReference type="PANTHER" id="PTHR11252:SF0">
    <property type="entry name" value="POLYRIBONUCLEOTIDE NUCLEOTIDYLTRANSFERASE 1, MITOCHONDRIAL"/>
    <property type="match status" value="1"/>
</dbReference>
<organism evidence="11 12">
    <name type="scientific">Chondrus crispus</name>
    <name type="common">Carrageen Irish moss</name>
    <name type="synonym">Polymorpha crispa</name>
    <dbReference type="NCBI Taxonomy" id="2769"/>
    <lineage>
        <taxon>Eukaryota</taxon>
        <taxon>Rhodophyta</taxon>
        <taxon>Florideophyceae</taxon>
        <taxon>Rhodymeniophycidae</taxon>
        <taxon>Gigartinales</taxon>
        <taxon>Gigartinaceae</taxon>
        <taxon>Chondrus</taxon>
    </lineage>
</organism>
<dbReference type="GO" id="GO:0005739">
    <property type="term" value="C:mitochondrion"/>
    <property type="evidence" value="ECO:0007669"/>
    <property type="project" value="TreeGrafter"/>
</dbReference>
<dbReference type="Gene3D" id="2.40.50.140">
    <property type="entry name" value="Nucleic acid-binding proteins"/>
    <property type="match status" value="1"/>
</dbReference>
<dbReference type="KEGG" id="ccp:CHC_T00000588001"/>
<dbReference type="CDD" id="cd11364">
    <property type="entry name" value="RNase_PH_PNPase_2"/>
    <property type="match status" value="1"/>
</dbReference>
<dbReference type="OrthoDB" id="437922at2759"/>
<dbReference type="InterPro" id="IPR003029">
    <property type="entry name" value="S1_domain"/>
</dbReference>
<dbReference type="GO" id="GO:0000175">
    <property type="term" value="F:3'-5'-RNA exonuclease activity"/>
    <property type="evidence" value="ECO:0007669"/>
    <property type="project" value="TreeGrafter"/>
</dbReference>
<dbReference type="SUPFAM" id="SSF54791">
    <property type="entry name" value="Eukaryotic type KH-domain (KH-domain type I)"/>
    <property type="match status" value="1"/>
</dbReference>
<dbReference type="STRING" id="2769.R7QL61"/>
<dbReference type="AlphaFoldDB" id="R7QL61"/>
<dbReference type="EMBL" id="HG001904">
    <property type="protein sequence ID" value="CDF38226.1"/>
    <property type="molecule type" value="Genomic_DNA"/>
</dbReference>
<dbReference type="InterPro" id="IPR001247">
    <property type="entry name" value="ExoRNase_PH_dom1"/>
</dbReference>
<dbReference type="SUPFAM" id="SSF50249">
    <property type="entry name" value="Nucleic acid-binding proteins"/>
    <property type="match status" value="1"/>
</dbReference>
<dbReference type="SUPFAM" id="SSF46915">
    <property type="entry name" value="Polynucleotide phosphorylase/guanosine pentaphosphate synthase (PNPase/GPSI), domain 3"/>
    <property type="match status" value="1"/>
</dbReference>
<evidence type="ECO:0000256" key="6">
    <source>
        <dbReference type="ARBA" id="ARBA00022884"/>
    </source>
</evidence>
<evidence type="ECO:0000256" key="3">
    <source>
        <dbReference type="ARBA" id="ARBA00022490"/>
    </source>
</evidence>
<dbReference type="RefSeq" id="XP_005718111.1">
    <property type="nucleotide sequence ID" value="XM_005718054.1"/>
</dbReference>
<dbReference type="FunFam" id="3.30.230.70:FF:000001">
    <property type="entry name" value="Polyribonucleotide nucleotidyltransferase"/>
    <property type="match status" value="1"/>
</dbReference>
<evidence type="ECO:0000313" key="12">
    <source>
        <dbReference type="Proteomes" id="UP000012073"/>
    </source>
</evidence>
<dbReference type="InterPro" id="IPR015847">
    <property type="entry name" value="ExoRNase_PH_dom2"/>
</dbReference>
<proteinExistence type="inferred from homology"/>
<dbReference type="InterPro" id="IPR036456">
    <property type="entry name" value="PNPase_PH_RNA-bd_sf"/>
</dbReference>
<dbReference type="OMA" id="RFMFHYN"/>
<feature type="region of interest" description="Disordered" evidence="9">
    <location>
        <begin position="34"/>
        <end position="99"/>
    </location>
</feature>
<keyword evidence="3" id="KW-0963">Cytoplasm</keyword>
<dbReference type="Gene3D" id="3.30.230.70">
    <property type="entry name" value="GHMP Kinase, N-terminal domain"/>
    <property type="match status" value="2"/>
</dbReference>
<dbReference type="SUPFAM" id="SSF55666">
    <property type="entry name" value="Ribonuclease PH domain 2-like"/>
    <property type="match status" value="2"/>
</dbReference>
<dbReference type="InterPro" id="IPR015848">
    <property type="entry name" value="PNPase_PH_RNA-bd_bac/org-type"/>
</dbReference>
<dbReference type="SMART" id="SM00316">
    <property type="entry name" value="S1"/>
    <property type="match status" value="1"/>
</dbReference>
<dbReference type="Pfam" id="PF01138">
    <property type="entry name" value="RNase_PH"/>
    <property type="match status" value="2"/>
</dbReference>
<dbReference type="EC" id="2.7.7.8" evidence="2"/>
<dbReference type="GO" id="GO:0005829">
    <property type="term" value="C:cytosol"/>
    <property type="evidence" value="ECO:0007669"/>
    <property type="project" value="TreeGrafter"/>
</dbReference>
<accession>R7QL61</accession>
<dbReference type="Pfam" id="PF03726">
    <property type="entry name" value="PNPase"/>
    <property type="match status" value="1"/>
</dbReference>
<evidence type="ECO:0000256" key="5">
    <source>
        <dbReference type="ARBA" id="ARBA00022695"/>
    </source>
</evidence>
<evidence type="ECO:0000256" key="1">
    <source>
        <dbReference type="ARBA" id="ARBA00007404"/>
    </source>
</evidence>
<dbReference type="Gene3D" id="3.30.1370.10">
    <property type="entry name" value="K Homology domain, type 1"/>
    <property type="match status" value="1"/>
</dbReference>
<dbReference type="PANTHER" id="PTHR11252">
    <property type="entry name" value="POLYRIBONUCLEOTIDE NUCLEOTIDYLTRANSFERASE"/>
    <property type="match status" value="1"/>
</dbReference>
<dbReference type="PROSITE" id="PS50084">
    <property type="entry name" value="KH_TYPE_1"/>
    <property type="match status" value="1"/>
</dbReference>
<dbReference type="GO" id="GO:0000958">
    <property type="term" value="P:mitochondrial mRNA catabolic process"/>
    <property type="evidence" value="ECO:0007669"/>
    <property type="project" value="TreeGrafter"/>
</dbReference>
<dbReference type="InterPro" id="IPR036345">
    <property type="entry name" value="ExoRNase_PH_dom2_sf"/>
</dbReference>
<dbReference type="GO" id="GO:0000965">
    <property type="term" value="P:mitochondrial RNA 3'-end processing"/>
    <property type="evidence" value="ECO:0007669"/>
    <property type="project" value="TreeGrafter"/>
</dbReference>
<keyword evidence="12" id="KW-1185">Reference proteome</keyword>
<dbReference type="InterPro" id="IPR012162">
    <property type="entry name" value="PNPase"/>
</dbReference>
<dbReference type="GO" id="GO:0003723">
    <property type="term" value="F:RNA binding"/>
    <property type="evidence" value="ECO:0007669"/>
    <property type="project" value="UniProtKB-UniRule"/>
</dbReference>
<dbReference type="PhylomeDB" id="R7QL61"/>
<dbReference type="SMART" id="SM00322">
    <property type="entry name" value="KH"/>
    <property type="match status" value="1"/>
</dbReference>
<evidence type="ECO:0000259" key="10">
    <source>
        <dbReference type="PROSITE" id="PS50126"/>
    </source>
</evidence>
<comment type="similarity">
    <text evidence="1">Belongs to the polyribonucleotide nucleotidyltransferase family.</text>
</comment>
<dbReference type="Pfam" id="PF00013">
    <property type="entry name" value="KH_1"/>
    <property type="match status" value="1"/>
</dbReference>
<sequence>MTTPCFGLSAPAALPPQLRQRASRVRHPRIAAAPVRRARASLKSASANGAVDPASKKHGTGGAIPRLPEPTASLKSASANGAVDPASEKHGTGGAIPRLPEPTVVEVEFAPGKTARFETGRVARQAAGSVVARVGDTVVFCTACAESAPSPTVDFLPLRVDYAEKFSATGRTSGSYMKREGRPSEREVLISRLIDRPLRPMFQEGYFTETQLLANVFSYDVEHPPDALAVCGAAAALHISHIPLVEPVAAVRIAYVDTAFVVEPSVAQTKLAASELVVAGTKGAILMVEGYCDFLTEEQIMEGMRIAHTAIGNLCRAIEELRVKTGEKEKELDGLRVVPAELTEKIIHLATDLDDALAVIGKKDRDRVVTEVKNRVFAQLEPSRQDTISDPDGSAEKLTLLKLAWKNFVSERMVTRILDDNIRPDGRDAFTVRPITIDPAPLPNAHGSVLFTRGETQTLAVATLGGDNMAQRFETLEGEDAARFYLQYSFPPSSVGEVGRVSAPGRREIGHGKLAERALLAAIPSKELFPYVLRVESNITESNGSSSMASVCGGCIALLEAGVPLKSSVAGIAMGLVVDKSSGHDLTTGEYRAVVLTDILGIEDALGSCDAKFAGNRDGLSALQLDVKLQGISMDLFSRILMQARAGRMHVLDCMDAVKAKPSPSLPESVPKVEVMNISPKRIGDVIGAGGKTIRSIIERCGGEGTMQIGIDNDGRVSISSASRDMIKKAMGMITGLSMTVDVGTKFKGKVTKVLPFGAYVEMVAGKEGWLHISELEDKRTNNVDDVCKVGDTVEVKVIEIGRNGQFKVSRKACLAGNTREQTQGTVNRKDRVQ</sequence>
<dbReference type="SUPFAM" id="SSF54211">
    <property type="entry name" value="Ribosomal protein S5 domain 2-like"/>
    <property type="match status" value="2"/>
</dbReference>
<dbReference type="InterPro" id="IPR020568">
    <property type="entry name" value="Ribosomal_Su5_D2-typ_SF"/>
</dbReference>
<evidence type="ECO:0000256" key="2">
    <source>
        <dbReference type="ARBA" id="ARBA00012416"/>
    </source>
</evidence>
<dbReference type="Gramene" id="CDF38226">
    <property type="protein sequence ID" value="CDF38226"/>
    <property type="gene ID" value="CHC_T00000588001"/>
</dbReference>
<dbReference type="NCBIfam" id="TIGR03591">
    <property type="entry name" value="polynuc_phos"/>
    <property type="match status" value="1"/>
</dbReference>
<evidence type="ECO:0000256" key="4">
    <source>
        <dbReference type="ARBA" id="ARBA00022679"/>
    </source>
</evidence>
<dbReference type="InterPro" id="IPR036612">
    <property type="entry name" value="KH_dom_type_1_sf"/>
</dbReference>
<dbReference type="GO" id="GO:0004654">
    <property type="term" value="F:polyribonucleotide nucleotidyltransferase activity"/>
    <property type="evidence" value="ECO:0007669"/>
    <property type="project" value="UniProtKB-EC"/>
</dbReference>
<feature type="compositionally biased region" description="Low complexity" evidence="9">
    <location>
        <begin position="34"/>
        <end position="47"/>
    </location>
</feature>
<feature type="domain" description="S1 motif" evidence="10">
    <location>
        <begin position="744"/>
        <end position="812"/>
    </location>
</feature>
<dbReference type="NCBIfam" id="NF008805">
    <property type="entry name" value="PRK11824.1"/>
    <property type="match status" value="1"/>
</dbReference>
<dbReference type="InterPro" id="IPR012340">
    <property type="entry name" value="NA-bd_OB-fold"/>
</dbReference>
<dbReference type="InterPro" id="IPR027408">
    <property type="entry name" value="PNPase/RNase_PH_dom_sf"/>
</dbReference>
<dbReference type="Pfam" id="PF03725">
    <property type="entry name" value="RNase_PH_C"/>
    <property type="match status" value="1"/>
</dbReference>
<dbReference type="Pfam" id="PF00575">
    <property type="entry name" value="S1"/>
    <property type="match status" value="1"/>
</dbReference>
<keyword evidence="6 8" id="KW-0694">RNA-binding</keyword>
<dbReference type="InterPro" id="IPR004088">
    <property type="entry name" value="KH_dom_type_1"/>
</dbReference>
<keyword evidence="5" id="KW-0548">Nucleotidyltransferase</keyword>
<dbReference type="Proteomes" id="UP000012073">
    <property type="component" value="Unassembled WGS sequence"/>
</dbReference>
<evidence type="ECO:0000256" key="7">
    <source>
        <dbReference type="ARBA" id="ARBA00031451"/>
    </source>
</evidence>
<dbReference type="FunFam" id="3.30.1370.10:FF:000001">
    <property type="entry name" value="Polyribonucleotide nucleotidyltransferase"/>
    <property type="match status" value="1"/>
</dbReference>
<evidence type="ECO:0000313" key="11">
    <source>
        <dbReference type="EMBL" id="CDF38226.1"/>
    </source>
</evidence>
<gene>
    <name evidence="11" type="ORF">CHC_T00000588001</name>
</gene>
<evidence type="ECO:0000256" key="9">
    <source>
        <dbReference type="SAM" id="MobiDB-lite"/>
    </source>
</evidence>
<evidence type="ECO:0000256" key="8">
    <source>
        <dbReference type="PROSITE-ProRule" id="PRU00117"/>
    </source>
</evidence>
<dbReference type="HAMAP" id="MF_01595">
    <property type="entry name" value="PNPase"/>
    <property type="match status" value="1"/>
</dbReference>
<dbReference type="InterPro" id="IPR004087">
    <property type="entry name" value="KH_dom"/>
</dbReference>
<dbReference type="PROSITE" id="PS50126">
    <property type="entry name" value="S1"/>
    <property type="match status" value="1"/>
</dbReference>
<reference evidence="12" key="1">
    <citation type="journal article" date="2013" name="Proc. Natl. Acad. Sci. U.S.A.">
        <title>Genome structure and metabolic features in the red seaweed Chondrus crispus shed light on evolution of the Archaeplastida.</title>
        <authorList>
            <person name="Collen J."/>
            <person name="Porcel B."/>
            <person name="Carre W."/>
            <person name="Ball S.G."/>
            <person name="Chaparro C."/>
            <person name="Tonon T."/>
            <person name="Barbeyron T."/>
            <person name="Michel G."/>
            <person name="Noel B."/>
            <person name="Valentin K."/>
            <person name="Elias M."/>
            <person name="Artiguenave F."/>
            <person name="Arun A."/>
            <person name="Aury J.M."/>
            <person name="Barbosa-Neto J.F."/>
            <person name="Bothwell J.H."/>
            <person name="Bouget F.Y."/>
            <person name="Brillet L."/>
            <person name="Cabello-Hurtado F."/>
            <person name="Capella-Gutierrez S."/>
            <person name="Charrier B."/>
            <person name="Cladiere L."/>
            <person name="Cock J.M."/>
            <person name="Coelho S.M."/>
            <person name="Colleoni C."/>
            <person name="Czjzek M."/>
            <person name="Da Silva C."/>
            <person name="Delage L."/>
            <person name="Denoeud F."/>
            <person name="Deschamps P."/>
            <person name="Dittami S.M."/>
            <person name="Gabaldon T."/>
            <person name="Gachon C.M."/>
            <person name="Groisillier A."/>
            <person name="Herve C."/>
            <person name="Jabbari K."/>
            <person name="Katinka M."/>
            <person name="Kloareg B."/>
            <person name="Kowalczyk N."/>
            <person name="Labadie K."/>
            <person name="Leblanc C."/>
            <person name="Lopez P.J."/>
            <person name="McLachlan D.H."/>
            <person name="Meslet-Cladiere L."/>
            <person name="Moustafa A."/>
            <person name="Nehr Z."/>
            <person name="Nyvall Collen P."/>
            <person name="Panaud O."/>
            <person name="Partensky F."/>
            <person name="Poulain J."/>
            <person name="Rensing S.A."/>
            <person name="Rousvoal S."/>
            <person name="Samson G."/>
            <person name="Symeonidi A."/>
            <person name="Weissenbach J."/>
            <person name="Zambounis A."/>
            <person name="Wincker P."/>
            <person name="Boyen C."/>
        </authorList>
    </citation>
    <scope>NUCLEOTIDE SEQUENCE [LARGE SCALE GENOMIC DNA]</scope>
    <source>
        <strain evidence="12">cv. Stackhouse</strain>
    </source>
</reference>
<name>R7QL61_CHOCR</name>
<dbReference type="CDD" id="cd02393">
    <property type="entry name" value="KH-I_PNPase"/>
    <property type="match status" value="1"/>
</dbReference>
<keyword evidence="4" id="KW-0808">Transferase</keyword>
<dbReference type="GeneID" id="17325836"/>